<evidence type="ECO:0000256" key="1">
    <source>
        <dbReference type="ARBA" id="ARBA00044755"/>
    </source>
</evidence>
<organism evidence="3 4">
    <name type="scientific">Pontixanthobacter aestiaquae</name>
    <dbReference type="NCBI Taxonomy" id="1509367"/>
    <lineage>
        <taxon>Bacteria</taxon>
        <taxon>Pseudomonadati</taxon>
        <taxon>Pseudomonadota</taxon>
        <taxon>Alphaproteobacteria</taxon>
        <taxon>Sphingomonadales</taxon>
        <taxon>Erythrobacteraceae</taxon>
        <taxon>Pontixanthobacter</taxon>
    </lineage>
</organism>
<feature type="region of interest" description="Disordered" evidence="2">
    <location>
        <begin position="124"/>
        <end position="151"/>
    </location>
</feature>
<dbReference type="PANTHER" id="PTHR35024">
    <property type="entry name" value="HYPOTHETICAL CYTOSOLIC PROTEIN"/>
    <property type="match status" value="1"/>
</dbReference>
<evidence type="ECO:0000313" key="4">
    <source>
        <dbReference type="Proteomes" id="UP000460290"/>
    </source>
</evidence>
<dbReference type="Pfam" id="PF04519">
    <property type="entry name" value="Bactofilin"/>
    <property type="match status" value="1"/>
</dbReference>
<evidence type="ECO:0000313" key="3">
    <source>
        <dbReference type="EMBL" id="MXO82087.1"/>
    </source>
</evidence>
<evidence type="ECO:0000256" key="2">
    <source>
        <dbReference type="SAM" id="MobiDB-lite"/>
    </source>
</evidence>
<reference evidence="3 4" key="1">
    <citation type="submission" date="2019-12" db="EMBL/GenBank/DDBJ databases">
        <title>Genomic-based taxomic classification of the family Erythrobacteraceae.</title>
        <authorList>
            <person name="Xu L."/>
        </authorList>
    </citation>
    <scope>NUCLEOTIDE SEQUENCE [LARGE SCALE GENOMIC DNA]</scope>
    <source>
        <strain evidence="3 4">KCTC 42006</strain>
    </source>
</reference>
<sequence length="151" mass="15645">MFSKKPEQQTPRVSQASNFMSSKNSTFSVIGSDVTIKGDVSASTELHVDGAIEGDITCASLVQGEASNINGAIKAESARMAGTLTGSITARELVILKSAKIHGDVQYDALTIEQGAQVEGRFALQGSQNTGSTKGKSAAGSDEEPKLIVAN</sequence>
<dbReference type="OrthoDB" id="5738271at2"/>
<dbReference type="PANTHER" id="PTHR35024:SF4">
    <property type="entry name" value="POLYMER-FORMING CYTOSKELETAL PROTEIN"/>
    <property type="match status" value="1"/>
</dbReference>
<keyword evidence="4" id="KW-1185">Reference proteome</keyword>
<gene>
    <name evidence="3" type="ORF">GRI35_01705</name>
</gene>
<dbReference type="InterPro" id="IPR007607">
    <property type="entry name" value="BacA/B"/>
</dbReference>
<dbReference type="AlphaFoldDB" id="A0A844Z4R3"/>
<feature type="compositionally biased region" description="Polar residues" evidence="2">
    <location>
        <begin position="125"/>
        <end position="135"/>
    </location>
</feature>
<comment type="similarity">
    <text evidence="1">Belongs to the bactofilin family.</text>
</comment>
<protein>
    <submittedName>
        <fullName evidence="3">Polymer-forming cytoskeletal protein</fullName>
    </submittedName>
</protein>
<dbReference type="EMBL" id="WTYZ01000001">
    <property type="protein sequence ID" value="MXO82087.1"/>
    <property type="molecule type" value="Genomic_DNA"/>
</dbReference>
<comment type="caution">
    <text evidence="3">The sequence shown here is derived from an EMBL/GenBank/DDBJ whole genome shotgun (WGS) entry which is preliminary data.</text>
</comment>
<dbReference type="Proteomes" id="UP000460290">
    <property type="component" value="Unassembled WGS sequence"/>
</dbReference>
<proteinExistence type="inferred from homology"/>
<accession>A0A844Z4R3</accession>
<name>A0A844Z4R3_9SPHN</name>